<evidence type="ECO:0000313" key="1">
    <source>
        <dbReference type="EMBL" id="VEL25560.1"/>
    </source>
</evidence>
<dbReference type="AlphaFoldDB" id="A0A3S5ACF5"/>
<sequence length="203" mass="22862">MEEEPQGENCVEGSLHRLIVHFNSRKRSSGQVRRNTIWPAPCLFWRQELSCRPLEENVSLSYSIWNGPDRRLPLVNQSHHISASFPLLLVSSCDWTRLHVAQVHGLICAHVGKHTCTQTEHDSERERFEGFSRHLQLREASDACDHLIRRSDYATHNTQLSLAPHQSLSLPLSLSLSLSFATSIFHVPAGAVTIRVTTAGQGN</sequence>
<protein>
    <submittedName>
        <fullName evidence="1">Uncharacterized protein</fullName>
    </submittedName>
</protein>
<accession>A0A3S5ACF5</accession>
<proteinExistence type="predicted"/>
<dbReference type="EMBL" id="CAAALY010074809">
    <property type="protein sequence ID" value="VEL25560.1"/>
    <property type="molecule type" value="Genomic_DNA"/>
</dbReference>
<gene>
    <name evidence="1" type="ORF">PXEA_LOCUS19000</name>
</gene>
<organism evidence="1 2">
    <name type="scientific">Protopolystoma xenopodis</name>
    <dbReference type="NCBI Taxonomy" id="117903"/>
    <lineage>
        <taxon>Eukaryota</taxon>
        <taxon>Metazoa</taxon>
        <taxon>Spiralia</taxon>
        <taxon>Lophotrochozoa</taxon>
        <taxon>Platyhelminthes</taxon>
        <taxon>Monogenea</taxon>
        <taxon>Polyopisthocotylea</taxon>
        <taxon>Polystomatidea</taxon>
        <taxon>Polystomatidae</taxon>
        <taxon>Protopolystoma</taxon>
    </lineage>
</organism>
<reference evidence="1" key="1">
    <citation type="submission" date="2018-11" db="EMBL/GenBank/DDBJ databases">
        <authorList>
            <consortium name="Pathogen Informatics"/>
        </authorList>
    </citation>
    <scope>NUCLEOTIDE SEQUENCE</scope>
</reference>
<name>A0A3S5ACF5_9PLAT</name>
<comment type="caution">
    <text evidence="1">The sequence shown here is derived from an EMBL/GenBank/DDBJ whole genome shotgun (WGS) entry which is preliminary data.</text>
</comment>
<evidence type="ECO:0000313" key="2">
    <source>
        <dbReference type="Proteomes" id="UP000784294"/>
    </source>
</evidence>
<dbReference type="Proteomes" id="UP000784294">
    <property type="component" value="Unassembled WGS sequence"/>
</dbReference>
<keyword evidence="2" id="KW-1185">Reference proteome</keyword>